<comment type="cofactor">
    <cofactor evidence="2">
        <name>Zn(2+)</name>
        <dbReference type="ChEBI" id="CHEBI:29105"/>
    </cofactor>
    <text evidence="2">Binds 1 zinc ion per subunit.</text>
</comment>
<reference evidence="4 5" key="1">
    <citation type="submission" date="2019-03" db="EMBL/GenBank/DDBJ databases">
        <authorList>
            <person name="Kim M.K.M."/>
        </authorList>
    </citation>
    <scope>NUCLEOTIDE SEQUENCE [LARGE SCALE GENOMIC DNA]</scope>
    <source>
        <strain evidence="4 5">17J68-15</strain>
    </source>
</reference>
<dbReference type="RefSeq" id="WP_131850412.1">
    <property type="nucleotide sequence ID" value="NZ_SKFH01000002.1"/>
</dbReference>
<dbReference type="InterPro" id="IPR027268">
    <property type="entry name" value="Peptidase_M4/M1_CTD_sf"/>
</dbReference>
<proteinExistence type="predicted"/>
<keyword evidence="2" id="KW-0862">Zinc</keyword>
<evidence type="ECO:0000259" key="3">
    <source>
        <dbReference type="Pfam" id="PF01433"/>
    </source>
</evidence>
<feature type="binding site" evidence="2">
    <location>
        <position position="381"/>
    </location>
    <ligand>
        <name>Zn(2+)</name>
        <dbReference type="ChEBI" id="CHEBI:29105"/>
        <note>catalytic</note>
    </ligand>
</feature>
<dbReference type="AlphaFoldDB" id="A0A4R4E475"/>
<dbReference type="Proteomes" id="UP000295164">
    <property type="component" value="Unassembled WGS sequence"/>
</dbReference>
<dbReference type="InterPro" id="IPR014782">
    <property type="entry name" value="Peptidase_M1_dom"/>
</dbReference>
<dbReference type="CDD" id="cd09604">
    <property type="entry name" value="M1_APN_like"/>
    <property type="match status" value="1"/>
</dbReference>
<name>A0A4R4E475_9BACT</name>
<dbReference type="GO" id="GO:0008270">
    <property type="term" value="F:zinc ion binding"/>
    <property type="evidence" value="ECO:0007669"/>
    <property type="project" value="InterPro"/>
</dbReference>
<feature type="active site" description="Proton acceptor" evidence="1">
    <location>
        <position position="359"/>
    </location>
</feature>
<dbReference type="InterPro" id="IPR034015">
    <property type="entry name" value="M1_LTA4H"/>
</dbReference>
<evidence type="ECO:0000256" key="1">
    <source>
        <dbReference type="PIRSR" id="PIRSR634015-1"/>
    </source>
</evidence>
<dbReference type="GO" id="GO:0008237">
    <property type="term" value="F:metallopeptidase activity"/>
    <property type="evidence" value="ECO:0007669"/>
    <property type="project" value="InterPro"/>
</dbReference>
<dbReference type="Gene3D" id="1.10.390.10">
    <property type="entry name" value="Neutral Protease Domain 2"/>
    <property type="match status" value="1"/>
</dbReference>
<sequence length="521" mass="59172">MLRLLLLIGLLATLPAEGQYWQQRASYRIGVRLDDREQRLRGSLELTYVNGSPDTLRYLWIHCWPNAYKDARTAFAKQLAGEKGGKSRLRAIRDKGSMDSLRFWVNGVEARTEPHPEWSDVLKLVLPAPLTSGDSVQVRTGFRVQLPTYNSRMGHSGKSYMICQWYPKVAVYDRKGWHPMPYLDRGEYYNDFGDYNVSITLPGAYVVGATGVLQTEAERERYIALGDANRSGKGTPKAYRNTAMEKTLSFLARNVSDFAWFADRDFLIEHDRMPLGDSSVDLFTYHHPGAHESWQGSTAFLRDALTQYSGWLGAYPWPVAQAVEGPYNDMSGGMEYPMIALISVPGAEDSTLDVTIAHEAGHNWLPMIVGSNERDHAWMDEGLNTWLEHLYSARKYGTFGGANTMGAPFYLRQDPDALRRWGYAQLSAGVRTRAAVDAPSADFDSESDYNEAVYDKAALWLFRLEKTYGQEALLQALKRYFNEWKFRHPYPEDLQASLEASLNAGLQKWFEALRRKGRFAE</sequence>
<keyword evidence="5" id="KW-1185">Reference proteome</keyword>
<evidence type="ECO:0000313" key="5">
    <source>
        <dbReference type="Proteomes" id="UP000295164"/>
    </source>
</evidence>
<dbReference type="PANTHER" id="PTHR45726:SF3">
    <property type="entry name" value="LEUKOTRIENE A-4 HYDROLASE"/>
    <property type="match status" value="1"/>
</dbReference>
<accession>A0A4R4E475</accession>
<feature type="binding site" evidence="2">
    <location>
        <position position="362"/>
    </location>
    <ligand>
        <name>Zn(2+)</name>
        <dbReference type="ChEBI" id="CHEBI:29105"/>
        <note>catalytic</note>
    </ligand>
</feature>
<evidence type="ECO:0000256" key="2">
    <source>
        <dbReference type="PIRSR" id="PIRSR634015-3"/>
    </source>
</evidence>
<evidence type="ECO:0000313" key="4">
    <source>
        <dbReference type="EMBL" id="TCZ74366.1"/>
    </source>
</evidence>
<dbReference type="Pfam" id="PF01433">
    <property type="entry name" value="Peptidase_M1"/>
    <property type="match status" value="1"/>
</dbReference>
<comment type="caution">
    <text evidence="4">The sequence shown here is derived from an EMBL/GenBank/DDBJ whole genome shotgun (WGS) entry which is preliminary data.</text>
</comment>
<dbReference type="PANTHER" id="PTHR45726">
    <property type="entry name" value="LEUKOTRIENE A-4 HYDROLASE"/>
    <property type="match status" value="1"/>
</dbReference>
<feature type="binding site" evidence="2">
    <location>
        <position position="358"/>
    </location>
    <ligand>
        <name>Zn(2+)</name>
        <dbReference type="ChEBI" id="CHEBI:29105"/>
        <note>catalytic</note>
    </ligand>
</feature>
<dbReference type="EMBL" id="SKFH01000002">
    <property type="protein sequence ID" value="TCZ74366.1"/>
    <property type="molecule type" value="Genomic_DNA"/>
</dbReference>
<protein>
    <submittedName>
        <fullName evidence="4">M1 family peptidase</fullName>
    </submittedName>
</protein>
<dbReference type="SUPFAM" id="SSF55486">
    <property type="entry name" value="Metalloproteases ('zincins'), catalytic domain"/>
    <property type="match status" value="1"/>
</dbReference>
<gene>
    <name evidence="4" type="ORF">E0486_01710</name>
</gene>
<organism evidence="4 5">
    <name type="scientific">Flaviaesturariibacter aridisoli</name>
    <dbReference type="NCBI Taxonomy" id="2545761"/>
    <lineage>
        <taxon>Bacteria</taxon>
        <taxon>Pseudomonadati</taxon>
        <taxon>Bacteroidota</taxon>
        <taxon>Chitinophagia</taxon>
        <taxon>Chitinophagales</taxon>
        <taxon>Chitinophagaceae</taxon>
        <taxon>Flaviaestuariibacter</taxon>
    </lineage>
</organism>
<keyword evidence="2" id="KW-0479">Metal-binding</keyword>
<feature type="active site" description="Proton donor" evidence="1">
    <location>
        <position position="454"/>
    </location>
</feature>
<dbReference type="OrthoDB" id="9814383at2"/>
<feature type="domain" description="Peptidase M1 membrane alanine aminopeptidase" evidence="3">
    <location>
        <begin position="349"/>
        <end position="508"/>
    </location>
</feature>